<dbReference type="Proteomes" id="UP001148737">
    <property type="component" value="Unassembled WGS sequence"/>
</dbReference>
<comment type="caution">
    <text evidence="1">The sequence shown here is derived from an EMBL/GenBank/DDBJ whole genome shotgun (WGS) entry which is preliminary data.</text>
</comment>
<keyword evidence="2" id="KW-1185">Reference proteome</keyword>
<sequence>MRYTLTHNGQLSSLGKRIMAEPTSTRDKTHIDEQFWVFLESLCIHNSSHLNSIHGDELDLKRWNSIAASHTCHRQLPELHELSLEFRKVGHEKDETPQLAEMIAQAGSLRKLRLSFDVLTAGKPGFDVHLPDVIGQGLHLRFLGNLSIMGVRTTEAFLRELMQKLSGTLSSLELEEISFETADSEWVDPEMVELECNWSWIHFLSFLAENMSLKHAKFDGELSSGQEQWEVGHDGTEGAQSSNHDCLKCRIERYVTHQGPNPFPANMKYFEQDYSWHSYSYDDSIYD</sequence>
<evidence type="ECO:0000313" key="1">
    <source>
        <dbReference type="EMBL" id="KAJ3499521.1"/>
    </source>
</evidence>
<reference evidence="1" key="1">
    <citation type="submission" date="2022-07" db="EMBL/GenBank/DDBJ databases">
        <title>Genome Sequence of Lecanicillium saksenae.</title>
        <authorList>
            <person name="Buettner E."/>
        </authorList>
    </citation>
    <scope>NUCLEOTIDE SEQUENCE</scope>
    <source>
        <strain evidence="1">VT-O1</strain>
    </source>
</reference>
<gene>
    <name evidence="1" type="ORF">NLG97_g288</name>
</gene>
<protein>
    <submittedName>
        <fullName evidence="1">Uncharacterized protein</fullName>
    </submittedName>
</protein>
<name>A0ACC1RAH8_9HYPO</name>
<evidence type="ECO:0000313" key="2">
    <source>
        <dbReference type="Proteomes" id="UP001148737"/>
    </source>
</evidence>
<organism evidence="1 2">
    <name type="scientific">Lecanicillium saksenae</name>
    <dbReference type="NCBI Taxonomy" id="468837"/>
    <lineage>
        <taxon>Eukaryota</taxon>
        <taxon>Fungi</taxon>
        <taxon>Dikarya</taxon>
        <taxon>Ascomycota</taxon>
        <taxon>Pezizomycotina</taxon>
        <taxon>Sordariomycetes</taxon>
        <taxon>Hypocreomycetidae</taxon>
        <taxon>Hypocreales</taxon>
        <taxon>Cordycipitaceae</taxon>
        <taxon>Lecanicillium</taxon>
    </lineage>
</organism>
<proteinExistence type="predicted"/>
<dbReference type="EMBL" id="JANAKD010000008">
    <property type="protein sequence ID" value="KAJ3499521.1"/>
    <property type="molecule type" value="Genomic_DNA"/>
</dbReference>
<accession>A0ACC1RAH8</accession>